<dbReference type="PANTHER" id="PTHR38733:SF1">
    <property type="entry name" value="TYPE IV METHYL-DIRECTED RESTRICTION ENZYME ECOKMCRBC"/>
    <property type="match status" value="1"/>
</dbReference>
<protein>
    <submittedName>
        <fullName evidence="1">McrBC 5-methylcytosine restriction system component</fullName>
    </submittedName>
</protein>
<sequence length="349" mass="39126">MATVAVPDGEAVTVRIEPKMSIARILFLLGYSLSAKGWRHEEVRLGEEPELLSALARLFERQADQALRQGLLQGYRSTEETSLVVRGRIREAEQIRRHHGRLIPLEIAHDEYTSDIAENQLLRAACERLLRLPGGIPGDVRARLLRLRVRLAEITPLGRGQELPVWRPTRLNVRYQNALRLAELVLRGASVEHRPGDITVNGFLFDMAQVFEDFVTVALREALADNGGHCVLQATHYLDERQAIRMLPDFVWYADDGTPLAVADAKYKAEKPGGFPDADLYQMLAYCTALNLPEGHLIYAKGNAPHAAHRVRHARITIHQHALDLDQPPAGLLTEVKALARRLVMVMPV</sequence>
<evidence type="ECO:0000313" key="2">
    <source>
        <dbReference type="Proteomes" id="UP001501251"/>
    </source>
</evidence>
<name>A0ABP8BI96_9ACTN</name>
<gene>
    <name evidence="1" type="ORF">GCM10022252_70660</name>
</gene>
<organism evidence="1 2">
    <name type="scientific">Streptosporangium oxazolinicum</name>
    <dbReference type="NCBI Taxonomy" id="909287"/>
    <lineage>
        <taxon>Bacteria</taxon>
        <taxon>Bacillati</taxon>
        <taxon>Actinomycetota</taxon>
        <taxon>Actinomycetes</taxon>
        <taxon>Streptosporangiales</taxon>
        <taxon>Streptosporangiaceae</taxon>
        <taxon>Streptosporangium</taxon>
    </lineage>
</organism>
<dbReference type="Pfam" id="PF10117">
    <property type="entry name" value="McrBC"/>
    <property type="match status" value="1"/>
</dbReference>
<dbReference type="Proteomes" id="UP001501251">
    <property type="component" value="Unassembled WGS sequence"/>
</dbReference>
<accession>A0ABP8BI96</accession>
<proteinExistence type="predicted"/>
<reference evidence="2" key="1">
    <citation type="journal article" date="2019" name="Int. J. Syst. Evol. Microbiol.">
        <title>The Global Catalogue of Microorganisms (GCM) 10K type strain sequencing project: providing services to taxonomists for standard genome sequencing and annotation.</title>
        <authorList>
            <consortium name="The Broad Institute Genomics Platform"/>
            <consortium name="The Broad Institute Genome Sequencing Center for Infectious Disease"/>
            <person name="Wu L."/>
            <person name="Ma J."/>
        </authorList>
    </citation>
    <scope>NUCLEOTIDE SEQUENCE [LARGE SCALE GENOMIC DNA]</scope>
    <source>
        <strain evidence="2">JCM 17388</strain>
    </source>
</reference>
<evidence type="ECO:0000313" key="1">
    <source>
        <dbReference type="EMBL" id="GAA4207258.1"/>
    </source>
</evidence>
<keyword evidence="2" id="KW-1185">Reference proteome</keyword>
<comment type="caution">
    <text evidence="1">The sequence shown here is derived from an EMBL/GenBank/DDBJ whole genome shotgun (WGS) entry which is preliminary data.</text>
</comment>
<dbReference type="PANTHER" id="PTHR38733">
    <property type="entry name" value="PROTEIN MCRC"/>
    <property type="match status" value="1"/>
</dbReference>
<dbReference type="EMBL" id="BAABAQ010000017">
    <property type="protein sequence ID" value="GAA4207258.1"/>
    <property type="molecule type" value="Genomic_DNA"/>
</dbReference>
<dbReference type="InterPro" id="IPR019292">
    <property type="entry name" value="McrC"/>
</dbReference>